<accession>A0AAF0QAI1</accession>
<evidence type="ECO:0000259" key="1">
    <source>
        <dbReference type="Pfam" id="PF24626"/>
    </source>
</evidence>
<dbReference type="EMBL" id="CP133614">
    <property type="protein sequence ID" value="WMV19427.1"/>
    <property type="molecule type" value="Genomic_DNA"/>
</dbReference>
<sequence>MISKRCIYHLVEVRDMDSETPTLESVPVINEFPKVFPNDLPCVPPEREIDFGIDLLPNMQPVSILPYCMAPTELKELNEQLKDLLDKGFIRSSISPYGALVLFVQKKYGALYVKVKQGPDPILVELKEAVLKKSVEAFSQGGDGVLRYQCRLCVPDVDDSREHILSKAHSSRYSIHLGATKMYRDLREVSYLAEDYAKLYLREMVRLHGVPLSIICDRGPEFVHEGMEKVWLIRETLKTTQSRQKSYADKGKLSPRYVGPYHILRSIGKIAKELELTNDLAPVHPVFHLSLLKKCVGDLTSIVPLEGLGVKENLSYDDVSVEILHRKVWKLRNKEIASVKVILRNQLVEGATWDTEADMIIHYPHCFPSVPTLA</sequence>
<dbReference type="Gene3D" id="1.10.340.70">
    <property type="match status" value="1"/>
</dbReference>
<dbReference type="Proteomes" id="UP001234989">
    <property type="component" value="Chromosome 3"/>
</dbReference>
<reference evidence="2" key="1">
    <citation type="submission" date="2023-08" db="EMBL/GenBank/DDBJ databases">
        <title>A de novo genome assembly of Solanum verrucosum Schlechtendal, a Mexican diploid species geographically isolated from the other diploid A-genome species in potato relatives.</title>
        <authorList>
            <person name="Hosaka K."/>
        </authorList>
    </citation>
    <scope>NUCLEOTIDE SEQUENCE</scope>
    <source>
        <tissue evidence="2">Young leaves</tissue>
    </source>
</reference>
<feature type="domain" description="Tf2-1-like SH3-like" evidence="1">
    <location>
        <begin position="237"/>
        <end position="296"/>
    </location>
</feature>
<dbReference type="PANTHER" id="PTHR46148:SF60">
    <property type="entry name" value="CHROMO DOMAIN-CONTAINING PROTEIN"/>
    <property type="match status" value="1"/>
</dbReference>
<organism evidence="2 3">
    <name type="scientific">Solanum verrucosum</name>
    <dbReference type="NCBI Taxonomy" id="315347"/>
    <lineage>
        <taxon>Eukaryota</taxon>
        <taxon>Viridiplantae</taxon>
        <taxon>Streptophyta</taxon>
        <taxon>Embryophyta</taxon>
        <taxon>Tracheophyta</taxon>
        <taxon>Spermatophyta</taxon>
        <taxon>Magnoliopsida</taxon>
        <taxon>eudicotyledons</taxon>
        <taxon>Gunneridae</taxon>
        <taxon>Pentapetalae</taxon>
        <taxon>asterids</taxon>
        <taxon>lamiids</taxon>
        <taxon>Solanales</taxon>
        <taxon>Solanaceae</taxon>
        <taxon>Solanoideae</taxon>
        <taxon>Solaneae</taxon>
        <taxon>Solanum</taxon>
    </lineage>
</organism>
<dbReference type="SUPFAM" id="SSF56672">
    <property type="entry name" value="DNA/RNA polymerases"/>
    <property type="match status" value="1"/>
</dbReference>
<dbReference type="Gene3D" id="3.10.10.10">
    <property type="entry name" value="HIV Type 1 Reverse Transcriptase, subunit A, domain 1"/>
    <property type="match status" value="1"/>
</dbReference>
<name>A0AAF0QAI1_SOLVR</name>
<dbReference type="AlphaFoldDB" id="A0AAF0QAI1"/>
<proteinExistence type="predicted"/>
<gene>
    <name evidence="2" type="ORF">MTR67_012812</name>
</gene>
<protein>
    <recommendedName>
        <fullName evidence="1">Tf2-1-like SH3-like domain-containing protein</fullName>
    </recommendedName>
</protein>
<keyword evidence="3" id="KW-1185">Reference proteome</keyword>
<dbReference type="InterPro" id="IPR056924">
    <property type="entry name" value="SH3_Tf2-1"/>
</dbReference>
<dbReference type="Pfam" id="PF24626">
    <property type="entry name" value="SH3_Tf2-1"/>
    <property type="match status" value="1"/>
</dbReference>
<evidence type="ECO:0000313" key="2">
    <source>
        <dbReference type="EMBL" id="WMV19427.1"/>
    </source>
</evidence>
<dbReference type="PANTHER" id="PTHR46148">
    <property type="entry name" value="CHROMO DOMAIN-CONTAINING PROTEIN"/>
    <property type="match status" value="1"/>
</dbReference>
<dbReference type="InterPro" id="IPR043502">
    <property type="entry name" value="DNA/RNA_pol_sf"/>
</dbReference>
<evidence type="ECO:0000313" key="3">
    <source>
        <dbReference type="Proteomes" id="UP001234989"/>
    </source>
</evidence>